<evidence type="ECO:0000313" key="6">
    <source>
        <dbReference type="Proteomes" id="UP001162162"/>
    </source>
</evidence>
<evidence type="ECO:0000259" key="2">
    <source>
        <dbReference type="PROSITE" id="PS51231"/>
    </source>
</evidence>
<feature type="compositionally biased region" description="Basic and acidic residues" evidence="1">
    <location>
        <begin position="392"/>
        <end position="405"/>
    </location>
</feature>
<dbReference type="PROSITE" id="PS51232">
    <property type="entry name" value="GBD_FH3"/>
    <property type="match status" value="1"/>
</dbReference>
<dbReference type="SMART" id="SM01140">
    <property type="entry name" value="Drf_GBD"/>
    <property type="match status" value="1"/>
</dbReference>
<evidence type="ECO:0000259" key="4">
    <source>
        <dbReference type="PROSITE" id="PS51444"/>
    </source>
</evidence>
<dbReference type="PANTHER" id="PTHR45725:SF1">
    <property type="entry name" value="DISHEVELLED ASSOCIATED ACTIVATOR OF MORPHOGENESIS, ISOFORM D"/>
    <property type="match status" value="1"/>
</dbReference>
<dbReference type="Gene3D" id="1.20.58.2220">
    <property type="entry name" value="Formin, FH2 domain"/>
    <property type="match status" value="1"/>
</dbReference>
<feature type="region of interest" description="Disordered" evidence="1">
    <location>
        <begin position="379"/>
        <end position="411"/>
    </location>
</feature>
<dbReference type="SUPFAM" id="SSF101447">
    <property type="entry name" value="Formin homology 2 domain (FH2 domain)"/>
    <property type="match status" value="1"/>
</dbReference>
<feature type="compositionally biased region" description="Basic and acidic residues" evidence="1">
    <location>
        <begin position="1010"/>
        <end position="1019"/>
    </location>
</feature>
<proteinExistence type="predicted"/>
<feature type="domain" description="DAD" evidence="2">
    <location>
        <begin position="965"/>
        <end position="995"/>
    </location>
</feature>
<dbReference type="Gene3D" id="1.10.238.150">
    <property type="entry name" value="Formin, FH3 diaphanous domain"/>
    <property type="match status" value="1"/>
</dbReference>
<sequence>MVRLLTLPEITAINGYSSYSMSLEELDLTAPNKAAMMSLPPQKKWQIYCSRKGGEDTVDETHAPEHYVERLRSLAKYPESNTDEEVRARTKQIDGLKTALRTSTHSFVIKFIELDGLTALLDFLEKMDYFTAQSTIHTSIIGCFKALMNNSTGRAHVLAHPTSINTIAQSLSTENIKTKIAALEILGAVCLVSGGHKKVLDAMLHYQKYAFERTRFQGIINDLDRSTGYEFLMLGIQPIIDKLRGHENETLDRHLDFFEMVRNEDEKELARKFEKEHVDTKSATAMFDLIRRKLSHTAAYPHLLSLLEHCILLPLDYGSHPQHWMLFDRIVQQIVLQQNRSEPAPKDPDVSPIDINVKEIVRLLAKEEELVAARKRAEELEKENTDMSNKLAKKEQELDQRTQEKEDIETSLARTKERLEKETSMHIETRQRLNELEYRAADLDRQVNCERGERHRLERLVSSGSIPDDAKAIGLNKSLEISSVECRNEFVTVPPPPPPLAPPSPPPGPPGPPPPPAPLAPTVEPLKIEQVKKNIPQPAYPLKSFNWSKLPDTKLNGTIWSELDDSKLYGTMELECIDKLFSAYQKNGVANEGSIEDLRQLGKNRTKVLSVIDSRRAQNCTILLSKLKMSDEDITKAILSMDSKEQLPIDMVEQLLKFTPSSEEAALLEEHSDEIDSLARADRFLYEISKVPHYEQRLRSLHYKKRFQVTLNEILPRITSVMEASREVSRSRRLRRLLEIVLALGNYMNRGARGNASGFRLTSLNRLADTKSSSAKGTTLLHYLVQILERKFKDILRLEEDLPHIREAAKVSLGELNKDMAQLRAGLRDVVREIEFHRSQSPLANDKFVPVMREFQATATCRLAEVEDQYQDMKTRFERAVRLFGEECTNAQPDEFFGIFDTFLTAFMEAKQDNENMKKRQEEEEKRAKQEADLKKLTLERKHSREGILSSINKSLTLKNGEKNGDKGEFDDLISALRTGDVFGEDMAKFKRSRKSRIGTGNSPPRRNSTNREDSRERVVSTGRRQ</sequence>
<dbReference type="FunFam" id="1.20.58.2220:FF:000009">
    <property type="entry name" value="Disheveled-associated activator of morphogenesis"/>
    <property type="match status" value="1"/>
</dbReference>
<feature type="domain" description="FH2" evidence="4">
    <location>
        <begin position="532"/>
        <end position="933"/>
    </location>
</feature>
<dbReference type="SUPFAM" id="SSF48371">
    <property type="entry name" value="ARM repeat"/>
    <property type="match status" value="1"/>
</dbReference>
<reference evidence="5" key="1">
    <citation type="journal article" date="2023" name="Insect Mol. Biol.">
        <title>Genome sequencing provides insights into the evolution of gene families encoding plant cell wall-degrading enzymes in longhorned beetles.</title>
        <authorList>
            <person name="Shin N.R."/>
            <person name="Okamura Y."/>
            <person name="Kirsch R."/>
            <person name="Pauchet Y."/>
        </authorList>
    </citation>
    <scope>NUCLEOTIDE SEQUENCE</scope>
    <source>
        <strain evidence="5">AMC_N1</strain>
    </source>
</reference>
<dbReference type="InterPro" id="IPR042201">
    <property type="entry name" value="FH2_Formin_sf"/>
</dbReference>
<feature type="compositionally biased region" description="Polar residues" evidence="1">
    <location>
        <begin position="999"/>
        <end position="1008"/>
    </location>
</feature>
<gene>
    <name evidence="5" type="ORF">NQ318_001534</name>
</gene>
<dbReference type="GO" id="GO:0003779">
    <property type="term" value="F:actin binding"/>
    <property type="evidence" value="ECO:0007669"/>
    <property type="project" value="InterPro"/>
</dbReference>
<dbReference type="Pfam" id="PF06371">
    <property type="entry name" value="Drf_GBD"/>
    <property type="match status" value="1"/>
</dbReference>
<keyword evidence="6" id="KW-1185">Reference proteome</keyword>
<dbReference type="InterPro" id="IPR051425">
    <property type="entry name" value="Formin_Homology"/>
</dbReference>
<dbReference type="InterPro" id="IPR016024">
    <property type="entry name" value="ARM-type_fold"/>
</dbReference>
<dbReference type="Proteomes" id="UP001162162">
    <property type="component" value="Unassembled WGS sequence"/>
</dbReference>
<evidence type="ECO:0008006" key="7">
    <source>
        <dbReference type="Google" id="ProtNLM"/>
    </source>
</evidence>
<dbReference type="EMBL" id="JAPWTK010000155">
    <property type="protein sequence ID" value="KAJ8947696.1"/>
    <property type="molecule type" value="Genomic_DNA"/>
</dbReference>
<dbReference type="GO" id="GO:0030036">
    <property type="term" value="P:actin cytoskeleton organization"/>
    <property type="evidence" value="ECO:0007669"/>
    <property type="project" value="InterPro"/>
</dbReference>
<dbReference type="InterPro" id="IPR015425">
    <property type="entry name" value="FH2_Formin"/>
</dbReference>
<feature type="domain" description="GBD/FH3" evidence="3">
    <location>
        <begin position="7"/>
        <end position="409"/>
    </location>
</feature>
<dbReference type="Pfam" id="PF06367">
    <property type="entry name" value="Drf_FH3"/>
    <property type="match status" value="1"/>
</dbReference>
<name>A0AAV8Y8A5_9CUCU</name>
<dbReference type="InterPro" id="IPR014768">
    <property type="entry name" value="GBD/FH3_dom"/>
</dbReference>
<comment type="caution">
    <text evidence="5">The sequence shown here is derived from an EMBL/GenBank/DDBJ whole genome shotgun (WGS) entry which is preliminary data.</text>
</comment>
<dbReference type="Pfam" id="PF02181">
    <property type="entry name" value="FH2"/>
    <property type="match status" value="1"/>
</dbReference>
<dbReference type="GO" id="GO:0031267">
    <property type="term" value="F:small GTPase binding"/>
    <property type="evidence" value="ECO:0007669"/>
    <property type="project" value="InterPro"/>
</dbReference>
<organism evidence="5 6">
    <name type="scientific">Aromia moschata</name>
    <dbReference type="NCBI Taxonomy" id="1265417"/>
    <lineage>
        <taxon>Eukaryota</taxon>
        <taxon>Metazoa</taxon>
        <taxon>Ecdysozoa</taxon>
        <taxon>Arthropoda</taxon>
        <taxon>Hexapoda</taxon>
        <taxon>Insecta</taxon>
        <taxon>Pterygota</taxon>
        <taxon>Neoptera</taxon>
        <taxon>Endopterygota</taxon>
        <taxon>Coleoptera</taxon>
        <taxon>Polyphaga</taxon>
        <taxon>Cucujiformia</taxon>
        <taxon>Chrysomeloidea</taxon>
        <taxon>Cerambycidae</taxon>
        <taxon>Cerambycinae</taxon>
        <taxon>Callichromatini</taxon>
        <taxon>Aromia</taxon>
    </lineage>
</organism>
<dbReference type="InterPro" id="IPR011989">
    <property type="entry name" value="ARM-like"/>
</dbReference>
<evidence type="ECO:0000313" key="5">
    <source>
        <dbReference type="EMBL" id="KAJ8947696.1"/>
    </source>
</evidence>
<feature type="region of interest" description="Disordered" evidence="1">
    <location>
        <begin position="914"/>
        <end position="939"/>
    </location>
</feature>
<dbReference type="GO" id="GO:0030838">
    <property type="term" value="P:positive regulation of actin filament polymerization"/>
    <property type="evidence" value="ECO:0007669"/>
    <property type="project" value="TreeGrafter"/>
</dbReference>
<dbReference type="PROSITE" id="PS51231">
    <property type="entry name" value="DAD"/>
    <property type="match status" value="1"/>
</dbReference>
<feature type="compositionally biased region" description="Pro residues" evidence="1">
    <location>
        <begin position="493"/>
        <end position="519"/>
    </location>
</feature>
<protein>
    <recommendedName>
        <fullName evidence="7">Disheveled-associated activator of morphogenesis 1</fullName>
    </recommendedName>
</protein>
<feature type="region of interest" description="Disordered" evidence="1">
    <location>
        <begin position="985"/>
        <end position="1026"/>
    </location>
</feature>
<dbReference type="InterPro" id="IPR010472">
    <property type="entry name" value="FH3_dom"/>
</dbReference>
<dbReference type="PANTHER" id="PTHR45725">
    <property type="entry name" value="FORMIN HOMOLOGY 2 FAMILY MEMBER"/>
    <property type="match status" value="1"/>
</dbReference>
<dbReference type="Gene3D" id="1.25.10.10">
    <property type="entry name" value="Leucine-rich Repeat Variant"/>
    <property type="match status" value="1"/>
</dbReference>
<accession>A0AAV8Y8A5</accession>
<dbReference type="InterPro" id="IPR014767">
    <property type="entry name" value="DAD_dom"/>
</dbReference>
<evidence type="ECO:0000259" key="3">
    <source>
        <dbReference type="PROSITE" id="PS51232"/>
    </source>
</evidence>
<dbReference type="AlphaFoldDB" id="A0AAV8Y8A5"/>
<evidence type="ECO:0000256" key="1">
    <source>
        <dbReference type="SAM" id="MobiDB-lite"/>
    </source>
</evidence>
<feature type="region of interest" description="Disordered" evidence="1">
    <location>
        <begin position="490"/>
        <end position="522"/>
    </location>
</feature>
<dbReference type="InterPro" id="IPR010473">
    <property type="entry name" value="GTPase-bd"/>
</dbReference>
<dbReference type="PROSITE" id="PS51444">
    <property type="entry name" value="FH2"/>
    <property type="match status" value="1"/>
</dbReference>
<dbReference type="SMART" id="SM00498">
    <property type="entry name" value="FH2"/>
    <property type="match status" value="1"/>
</dbReference>
<dbReference type="SMART" id="SM01139">
    <property type="entry name" value="Drf_FH3"/>
    <property type="match status" value="1"/>
</dbReference>